<dbReference type="SMART" id="SM00062">
    <property type="entry name" value="PBPb"/>
    <property type="match status" value="1"/>
</dbReference>
<dbReference type="InterPro" id="IPR001320">
    <property type="entry name" value="Iontro_rcpt_C"/>
</dbReference>
<feature type="domain" description="Ionotropic glutamate receptor C-terminal" evidence="4">
    <location>
        <begin position="24"/>
        <end position="253"/>
    </location>
</feature>
<dbReference type="RefSeq" id="WP_072429156.1">
    <property type="nucleotide sequence ID" value="NZ_FPKR01000010.1"/>
</dbReference>
<reference evidence="5 6" key="1">
    <citation type="submission" date="2016-11" db="EMBL/GenBank/DDBJ databases">
        <authorList>
            <person name="Jaros S."/>
            <person name="Januszkiewicz K."/>
            <person name="Wedrychowicz H."/>
        </authorList>
    </citation>
    <scope>NUCLEOTIDE SEQUENCE [LARGE SCALE GENOMIC DNA]</scope>
    <source>
        <strain evidence="5 6">DSM 18899</strain>
    </source>
</reference>
<sequence>MKSLILALPLLLTLTLGQAHAADEIRIAMEGKFPPFEDMDANGNLRGFNVDIANALCAEMKLKCKLVRFEWDDLIPALNDKKTDAILASMSITQERLKLVDFTDKYAQTPAFFFAKSHRIPFVFINPKRLAGMKIGVQVDTTYDRYVSAKYAATSPITRFKSTEEMYNALADGQIDLVMDDAVAGYYGFLQTPRGKGFELVGSAVVDVKYFGEGQGIAVRKGDKELKAKFNKALATILVNGVYKDIQRKYFVFNVY</sequence>
<evidence type="ECO:0000259" key="3">
    <source>
        <dbReference type="SMART" id="SM00062"/>
    </source>
</evidence>
<dbReference type="SMART" id="SM00079">
    <property type="entry name" value="PBPe"/>
    <property type="match status" value="1"/>
</dbReference>
<feature type="chain" id="PRO_5012588885" evidence="2">
    <location>
        <begin position="22"/>
        <end position="256"/>
    </location>
</feature>
<dbReference type="SUPFAM" id="SSF53850">
    <property type="entry name" value="Periplasmic binding protein-like II"/>
    <property type="match status" value="1"/>
</dbReference>
<feature type="signal peptide" evidence="2">
    <location>
        <begin position="1"/>
        <end position="21"/>
    </location>
</feature>
<keyword evidence="1 2" id="KW-0732">Signal</keyword>
<evidence type="ECO:0000256" key="1">
    <source>
        <dbReference type="ARBA" id="ARBA00022729"/>
    </source>
</evidence>
<dbReference type="InterPro" id="IPR001638">
    <property type="entry name" value="Solute-binding_3/MltF_N"/>
</dbReference>
<dbReference type="PANTHER" id="PTHR35936:SF17">
    <property type="entry name" value="ARGININE-BINDING EXTRACELLULAR PROTEIN ARTP"/>
    <property type="match status" value="1"/>
</dbReference>
<dbReference type="EMBL" id="FPKR01000010">
    <property type="protein sequence ID" value="SFZ77863.1"/>
    <property type="molecule type" value="Genomic_DNA"/>
</dbReference>
<dbReference type="OrthoDB" id="368476at2"/>
<dbReference type="GO" id="GO:0015276">
    <property type="term" value="F:ligand-gated monoatomic ion channel activity"/>
    <property type="evidence" value="ECO:0007669"/>
    <property type="project" value="InterPro"/>
</dbReference>
<dbReference type="AlphaFoldDB" id="A0A1K2HM69"/>
<evidence type="ECO:0000256" key="2">
    <source>
        <dbReference type="SAM" id="SignalP"/>
    </source>
</evidence>
<protein>
    <submittedName>
        <fullName evidence="5">Amino acid ABC transporter substrate-binding protein, PAAT family (TC 3.A.1.3.-)</fullName>
    </submittedName>
</protein>
<proteinExistence type="predicted"/>
<dbReference type="Proteomes" id="UP000186513">
    <property type="component" value="Unassembled WGS sequence"/>
</dbReference>
<dbReference type="Gene3D" id="3.40.190.10">
    <property type="entry name" value="Periplasmic binding protein-like II"/>
    <property type="match status" value="2"/>
</dbReference>
<dbReference type="Pfam" id="PF00497">
    <property type="entry name" value="SBP_bac_3"/>
    <property type="match status" value="1"/>
</dbReference>
<evidence type="ECO:0000313" key="5">
    <source>
        <dbReference type="EMBL" id="SFZ77863.1"/>
    </source>
</evidence>
<accession>A0A1K2HM69</accession>
<evidence type="ECO:0000313" key="6">
    <source>
        <dbReference type="Proteomes" id="UP000186513"/>
    </source>
</evidence>
<evidence type="ECO:0000259" key="4">
    <source>
        <dbReference type="SMART" id="SM00079"/>
    </source>
</evidence>
<dbReference type="GO" id="GO:0016020">
    <property type="term" value="C:membrane"/>
    <property type="evidence" value="ECO:0007669"/>
    <property type="project" value="InterPro"/>
</dbReference>
<name>A0A1K2HM69_9NEIS</name>
<dbReference type="STRING" id="1121279.SAMN02745887_02660"/>
<feature type="domain" description="Solute-binding protein family 3/N-terminal" evidence="3">
    <location>
        <begin position="24"/>
        <end position="254"/>
    </location>
</feature>
<dbReference type="PANTHER" id="PTHR35936">
    <property type="entry name" value="MEMBRANE-BOUND LYTIC MUREIN TRANSGLYCOSYLASE F"/>
    <property type="match status" value="1"/>
</dbReference>
<gene>
    <name evidence="5" type="ORF">SAMN02745887_02660</name>
</gene>
<organism evidence="5 6">
    <name type="scientific">Chitinimonas taiwanensis DSM 18899</name>
    <dbReference type="NCBI Taxonomy" id="1121279"/>
    <lineage>
        <taxon>Bacteria</taxon>
        <taxon>Pseudomonadati</taxon>
        <taxon>Pseudomonadota</taxon>
        <taxon>Betaproteobacteria</taxon>
        <taxon>Neisseriales</taxon>
        <taxon>Chitinibacteraceae</taxon>
        <taxon>Chitinimonas</taxon>
    </lineage>
</organism>
<keyword evidence="6" id="KW-1185">Reference proteome</keyword>